<gene>
    <name evidence="2" type="ORF">SAMN02745133_02424</name>
</gene>
<dbReference type="NCBIfam" id="TIGR03569">
    <property type="entry name" value="NeuB_NnaB"/>
    <property type="match status" value="1"/>
</dbReference>
<dbReference type="Proteomes" id="UP000184148">
    <property type="component" value="Unassembled WGS sequence"/>
</dbReference>
<dbReference type="CDD" id="cd11615">
    <property type="entry name" value="SAF_NeuB_like"/>
    <property type="match status" value="1"/>
</dbReference>
<sequence length="359" mass="39211">MFSQKTFIIAEAGVNHNGSLELAKQLVDVAVQAGADAVKFQTFRAEKVVSSSAPKAAYQCRTTEENESQLEMLRKLELSEDQHSELITYCQQKGIQFLSTPFDEISVDLLVRKFDLPLIKIPSGEITNGPFLLFIARTGKPVILSTGMSTLGEVETALGVLAFGYTQPHTKPSLAAFQAAYASAEGQQALRQKVTLLHCTTEYPAPFEDVNLSAMDTLRAAFGLSVGYSDHTPGIAVPIAAVARGAVVIEKHFTLDRHLPGPDHRASLEPVELKQMVEAIRQVEQALGSGLKIPAASEKKKNTLVVRRSLVAACPIKKGEQFTRENIAAKRPGDGCSPMLFWDYIGKWAVKDYLPDEQI</sequence>
<dbReference type="GO" id="GO:0047444">
    <property type="term" value="F:N-acylneuraminate-9-phosphate synthase activity"/>
    <property type="evidence" value="ECO:0007669"/>
    <property type="project" value="TreeGrafter"/>
</dbReference>
<dbReference type="Gene3D" id="3.90.1210.10">
    <property type="entry name" value="Antifreeze-like/N-acetylneuraminic acid synthase C-terminal domain"/>
    <property type="match status" value="1"/>
</dbReference>
<dbReference type="SUPFAM" id="SSF51569">
    <property type="entry name" value="Aldolase"/>
    <property type="match status" value="1"/>
</dbReference>
<organism evidence="2 3">
    <name type="scientific">Desulforamulus putei DSM 12395</name>
    <dbReference type="NCBI Taxonomy" id="1121429"/>
    <lineage>
        <taxon>Bacteria</taxon>
        <taxon>Bacillati</taxon>
        <taxon>Bacillota</taxon>
        <taxon>Clostridia</taxon>
        <taxon>Eubacteriales</taxon>
        <taxon>Peptococcaceae</taxon>
        <taxon>Desulforamulus</taxon>
    </lineage>
</organism>
<protein>
    <submittedName>
        <fullName evidence="2">N-acetylneuraminate synthase</fullName>
    </submittedName>
</protein>
<dbReference type="InterPro" id="IPR006190">
    <property type="entry name" value="SAF_AFP_Neu5Ac"/>
</dbReference>
<dbReference type="Gene3D" id="3.20.20.70">
    <property type="entry name" value="Aldolase class I"/>
    <property type="match status" value="1"/>
</dbReference>
<proteinExistence type="predicted"/>
<dbReference type="InterPro" id="IPR020007">
    <property type="entry name" value="NeuB/NeuA"/>
</dbReference>
<feature type="domain" description="AFP-like" evidence="1">
    <location>
        <begin position="309"/>
        <end position="359"/>
    </location>
</feature>
<dbReference type="InterPro" id="IPR051690">
    <property type="entry name" value="PseI-like"/>
</dbReference>
<dbReference type="InterPro" id="IPR036732">
    <property type="entry name" value="AFP_Neu5c_C_sf"/>
</dbReference>
<evidence type="ECO:0000313" key="3">
    <source>
        <dbReference type="Proteomes" id="UP000184148"/>
    </source>
</evidence>
<keyword evidence="3" id="KW-1185">Reference proteome</keyword>
<dbReference type="InterPro" id="IPR013785">
    <property type="entry name" value="Aldolase_TIM"/>
</dbReference>
<dbReference type="InterPro" id="IPR057736">
    <property type="entry name" value="SAF_PseI/NeuA/NeuB"/>
</dbReference>
<dbReference type="SUPFAM" id="SSF51269">
    <property type="entry name" value="AFP III-like domain"/>
    <property type="match status" value="1"/>
</dbReference>
<evidence type="ECO:0000259" key="1">
    <source>
        <dbReference type="PROSITE" id="PS50844"/>
    </source>
</evidence>
<dbReference type="PANTHER" id="PTHR42966:SF1">
    <property type="entry name" value="SIALIC ACID SYNTHASE"/>
    <property type="match status" value="1"/>
</dbReference>
<name>A0A1M5AY76_9FIRM</name>
<dbReference type="InterPro" id="IPR013132">
    <property type="entry name" value="PseI/NeuA/B-like_N"/>
</dbReference>
<dbReference type="PROSITE" id="PS50844">
    <property type="entry name" value="AFP_LIKE"/>
    <property type="match status" value="1"/>
</dbReference>
<dbReference type="AlphaFoldDB" id="A0A1M5AY76"/>
<dbReference type="STRING" id="1121429.SAMN02745133_02424"/>
<reference evidence="3" key="1">
    <citation type="submission" date="2016-11" db="EMBL/GenBank/DDBJ databases">
        <authorList>
            <person name="Varghese N."/>
            <person name="Submissions S."/>
        </authorList>
    </citation>
    <scope>NUCLEOTIDE SEQUENCE [LARGE SCALE GENOMIC DNA]</scope>
    <source>
        <strain evidence="3">DSM 12395</strain>
    </source>
</reference>
<dbReference type="PANTHER" id="PTHR42966">
    <property type="entry name" value="N-ACETYLNEURAMINATE SYNTHASE"/>
    <property type="match status" value="1"/>
</dbReference>
<dbReference type="EMBL" id="FQUY01000019">
    <property type="protein sequence ID" value="SHF35188.1"/>
    <property type="molecule type" value="Genomic_DNA"/>
</dbReference>
<dbReference type="Pfam" id="PF03102">
    <property type="entry name" value="NeuB"/>
    <property type="match status" value="1"/>
</dbReference>
<evidence type="ECO:0000313" key="2">
    <source>
        <dbReference type="EMBL" id="SHF35188.1"/>
    </source>
</evidence>
<dbReference type="GO" id="GO:0016051">
    <property type="term" value="P:carbohydrate biosynthetic process"/>
    <property type="evidence" value="ECO:0007669"/>
    <property type="project" value="InterPro"/>
</dbReference>
<accession>A0A1M5AY76</accession>